<gene>
    <name evidence="2" type="ORF">PGTG_22248</name>
</gene>
<dbReference type="HOGENOM" id="CLU_095050_1_0_1"/>
<keyword evidence="3" id="KW-1185">Reference proteome</keyword>
<feature type="signal peptide" evidence="1">
    <location>
        <begin position="1"/>
        <end position="18"/>
    </location>
</feature>
<dbReference type="InParanoid" id="H6QTZ8"/>
<protein>
    <submittedName>
        <fullName evidence="2">Uncharacterized protein</fullName>
    </submittedName>
</protein>
<feature type="chain" id="PRO_5003605788" evidence="1">
    <location>
        <begin position="19"/>
        <end position="254"/>
    </location>
</feature>
<evidence type="ECO:0000313" key="2">
    <source>
        <dbReference type="EMBL" id="EHS64412.1"/>
    </source>
</evidence>
<name>H6QTZ8_PUCGT</name>
<dbReference type="RefSeq" id="XP_003889011.1">
    <property type="nucleotide sequence ID" value="XM_003888962.1"/>
</dbReference>
<dbReference type="VEuPathDB" id="FungiDB:PGTG_22248"/>
<dbReference type="EMBL" id="DS178326">
    <property type="protein sequence ID" value="EHS64412.1"/>
    <property type="molecule type" value="Genomic_DNA"/>
</dbReference>
<accession>H6QTZ8</accession>
<keyword evidence="1" id="KW-0732">Signal</keyword>
<evidence type="ECO:0000313" key="3">
    <source>
        <dbReference type="Proteomes" id="UP000008783"/>
    </source>
</evidence>
<organism evidence="2 3">
    <name type="scientific">Puccinia graminis f. sp. tritici (strain CRL 75-36-700-3 / race SCCL)</name>
    <name type="common">Black stem rust fungus</name>
    <dbReference type="NCBI Taxonomy" id="418459"/>
    <lineage>
        <taxon>Eukaryota</taxon>
        <taxon>Fungi</taxon>
        <taxon>Dikarya</taxon>
        <taxon>Basidiomycota</taxon>
        <taxon>Pucciniomycotina</taxon>
        <taxon>Pucciniomycetes</taxon>
        <taxon>Pucciniales</taxon>
        <taxon>Pucciniaceae</taxon>
        <taxon>Puccinia</taxon>
    </lineage>
</organism>
<dbReference type="GeneID" id="13540983"/>
<dbReference type="Proteomes" id="UP000008783">
    <property type="component" value="Unassembled WGS sequence"/>
</dbReference>
<dbReference type="OrthoDB" id="2498688at2759"/>
<dbReference type="AlphaFoldDB" id="H6QTZ8"/>
<dbReference type="KEGG" id="pgr:PGTG_22248"/>
<evidence type="ECO:0000256" key="1">
    <source>
        <dbReference type="SAM" id="SignalP"/>
    </source>
</evidence>
<sequence>MALMQFIVIALLGLQVLAASTPGKLTIAGPADSAVPECFNEQVVKKTECTDALAKIIYQKDTLSLLETRVTVASGGCFIRVYNNKQVSVTRKQISDTVTKILSACRSGRVAIKDNPEVRVWVRPRPQPRNWYTPYDPDFPLEKPFCFQGAKVVKEDCLEAFKHLPVDKQGLLVSPATKSLDHELNFKVKSCRVTVYTTDGSKALVKKQDALAVVTTMMNHCDSQWGTVNIKGAEGPNGHVTIISRTAMGDALIP</sequence>
<proteinExistence type="predicted"/>
<reference evidence="3" key="1">
    <citation type="journal article" date="2011" name="Proc. Natl. Acad. Sci. U.S.A.">
        <title>Obligate biotrophy features unraveled by the genomic analysis of rust fungi.</title>
        <authorList>
            <person name="Duplessis S."/>
            <person name="Cuomo C.A."/>
            <person name="Lin Y.-C."/>
            <person name="Aerts A."/>
            <person name="Tisserant E."/>
            <person name="Veneault-Fourrey C."/>
            <person name="Joly D.L."/>
            <person name="Hacquard S."/>
            <person name="Amselem J."/>
            <person name="Cantarel B.L."/>
            <person name="Chiu R."/>
            <person name="Coutinho P.M."/>
            <person name="Feau N."/>
            <person name="Field M."/>
            <person name="Frey P."/>
            <person name="Gelhaye E."/>
            <person name="Goldberg J."/>
            <person name="Grabherr M.G."/>
            <person name="Kodira C.D."/>
            <person name="Kohler A."/>
            <person name="Kuees U."/>
            <person name="Lindquist E.A."/>
            <person name="Lucas S.M."/>
            <person name="Mago R."/>
            <person name="Mauceli E."/>
            <person name="Morin E."/>
            <person name="Murat C."/>
            <person name="Pangilinan J.L."/>
            <person name="Park R."/>
            <person name="Pearson M."/>
            <person name="Quesneville H."/>
            <person name="Rouhier N."/>
            <person name="Sakthikumar S."/>
            <person name="Salamov A.A."/>
            <person name="Schmutz J."/>
            <person name="Selles B."/>
            <person name="Shapiro H."/>
            <person name="Tanguay P."/>
            <person name="Tuskan G.A."/>
            <person name="Henrissat B."/>
            <person name="Van de Peer Y."/>
            <person name="Rouze P."/>
            <person name="Ellis J.G."/>
            <person name="Dodds P.N."/>
            <person name="Schein J.E."/>
            <person name="Zhong S."/>
            <person name="Hamelin R.C."/>
            <person name="Grigoriev I.V."/>
            <person name="Szabo L.J."/>
            <person name="Martin F."/>
        </authorList>
    </citation>
    <scope>NUCLEOTIDE SEQUENCE [LARGE SCALE GENOMIC DNA]</scope>
    <source>
        <strain evidence="3">CRL 75-36-700-3 / race SCCL</strain>
    </source>
</reference>